<evidence type="ECO:0000313" key="3">
    <source>
        <dbReference type="Proteomes" id="UP001150266"/>
    </source>
</evidence>
<protein>
    <submittedName>
        <fullName evidence="2">Uncharacterized protein</fullName>
    </submittedName>
</protein>
<evidence type="ECO:0000256" key="1">
    <source>
        <dbReference type="SAM" id="SignalP"/>
    </source>
</evidence>
<organism evidence="2 3">
    <name type="scientific">Lentinula aciculospora</name>
    <dbReference type="NCBI Taxonomy" id="153920"/>
    <lineage>
        <taxon>Eukaryota</taxon>
        <taxon>Fungi</taxon>
        <taxon>Dikarya</taxon>
        <taxon>Basidiomycota</taxon>
        <taxon>Agaricomycotina</taxon>
        <taxon>Agaricomycetes</taxon>
        <taxon>Agaricomycetidae</taxon>
        <taxon>Agaricales</taxon>
        <taxon>Marasmiineae</taxon>
        <taxon>Omphalotaceae</taxon>
        <taxon>Lentinula</taxon>
    </lineage>
</organism>
<accession>A0A9W9A6M5</accession>
<dbReference type="Proteomes" id="UP001150266">
    <property type="component" value="Unassembled WGS sequence"/>
</dbReference>
<gene>
    <name evidence="2" type="ORF">J3R30DRAFT_3405971</name>
</gene>
<evidence type="ECO:0000313" key="2">
    <source>
        <dbReference type="EMBL" id="KAJ4475744.1"/>
    </source>
</evidence>
<feature type="chain" id="PRO_5040981315" evidence="1">
    <location>
        <begin position="22"/>
        <end position="122"/>
    </location>
</feature>
<reference evidence="2" key="1">
    <citation type="submission" date="2022-08" db="EMBL/GenBank/DDBJ databases">
        <title>A Global Phylogenomic Analysis of the Shiitake Genus Lentinula.</title>
        <authorList>
            <consortium name="DOE Joint Genome Institute"/>
            <person name="Sierra-Patev S."/>
            <person name="Min B."/>
            <person name="Naranjo-Ortiz M."/>
            <person name="Looney B."/>
            <person name="Konkel Z."/>
            <person name="Slot J.C."/>
            <person name="Sakamoto Y."/>
            <person name="Steenwyk J.L."/>
            <person name="Rokas A."/>
            <person name="Carro J."/>
            <person name="Camarero S."/>
            <person name="Ferreira P."/>
            <person name="Molpeceres G."/>
            <person name="Ruiz-Duenas F.J."/>
            <person name="Serrano A."/>
            <person name="Henrissat B."/>
            <person name="Drula E."/>
            <person name="Hughes K.W."/>
            <person name="Mata J.L."/>
            <person name="Ishikawa N.K."/>
            <person name="Vargas-Isla R."/>
            <person name="Ushijima S."/>
            <person name="Smith C.A."/>
            <person name="Ahrendt S."/>
            <person name="Andreopoulos W."/>
            <person name="He G."/>
            <person name="Labutti K."/>
            <person name="Lipzen A."/>
            <person name="Ng V."/>
            <person name="Riley R."/>
            <person name="Sandor L."/>
            <person name="Barry K."/>
            <person name="Martinez A.T."/>
            <person name="Xiao Y."/>
            <person name="Gibbons J.G."/>
            <person name="Terashima K."/>
            <person name="Grigoriev I.V."/>
            <person name="Hibbett D.S."/>
        </authorList>
    </citation>
    <scope>NUCLEOTIDE SEQUENCE</scope>
    <source>
        <strain evidence="2">JLM2183</strain>
    </source>
</reference>
<feature type="signal peptide" evidence="1">
    <location>
        <begin position="1"/>
        <end position="21"/>
    </location>
</feature>
<comment type="caution">
    <text evidence="2">The sequence shown here is derived from an EMBL/GenBank/DDBJ whole genome shotgun (WGS) entry which is preliminary data.</text>
</comment>
<keyword evidence="3" id="KW-1185">Reference proteome</keyword>
<keyword evidence="1" id="KW-0732">Signal</keyword>
<sequence length="122" mass="13633">MSKQVILFLFTVLLFGLFASAAPTPVEKRVLKQLKLKRGDPEPFVRRDEAPKPSGYVAKRDEASRVIKRDEPSAPKPSKSDQIVPLSMSTMVQEVNSFDVLLSVRSIYMAKSPLLFPSQTIV</sequence>
<name>A0A9W9A6M5_9AGAR</name>
<proteinExistence type="predicted"/>
<dbReference type="AlphaFoldDB" id="A0A9W9A6M5"/>
<dbReference type="EMBL" id="JAOTPV010000014">
    <property type="protein sequence ID" value="KAJ4475744.1"/>
    <property type="molecule type" value="Genomic_DNA"/>
</dbReference>
<dbReference type="OrthoDB" id="2966296at2759"/>